<proteinExistence type="predicted"/>
<keyword evidence="3" id="KW-1185">Reference proteome</keyword>
<protein>
    <submittedName>
        <fullName evidence="2">Uncharacterized protein</fullName>
    </submittedName>
</protein>
<organism evidence="2 3">
    <name type="scientific">Phaeosphaeria nodorum (strain SN15 / ATCC MYA-4574 / FGSC 10173)</name>
    <name type="common">Glume blotch fungus</name>
    <name type="synonym">Parastagonospora nodorum</name>
    <dbReference type="NCBI Taxonomy" id="321614"/>
    <lineage>
        <taxon>Eukaryota</taxon>
        <taxon>Fungi</taxon>
        <taxon>Dikarya</taxon>
        <taxon>Ascomycota</taxon>
        <taxon>Pezizomycotina</taxon>
        <taxon>Dothideomycetes</taxon>
        <taxon>Pleosporomycetidae</taxon>
        <taxon>Pleosporales</taxon>
        <taxon>Pleosporineae</taxon>
        <taxon>Phaeosphaeriaceae</taxon>
        <taxon>Parastagonospora</taxon>
    </lineage>
</organism>
<name>A0A7U2F899_PHANO</name>
<feature type="region of interest" description="Disordered" evidence="1">
    <location>
        <begin position="1"/>
        <end position="59"/>
    </location>
</feature>
<dbReference type="AlphaFoldDB" id="A0A7U2F899"/>
<feature type="compositionally biased region" description="Low complexity" evidence="1">
    <location>
        <begin position="47"/>
        <end position="59"/>
    </location>
</feature>
<accession>A0A7U2F899</accession>
<evidence type="ECO:0000313" key="2">
    <source>
        <dbReference type="EMBL" id="QRC98224.1"/>
    </source>
</evidence>
<dbReference type="Proteomes" id="UP000663193">
    <property type="component" value="Chromosome 8"/>
</dbReference>
<dbReference type="VEuPathDB" id="FungiDB:JI435_411750"/>
<gene>
    <name evidence="2" type="ORF">JI435_411750</name>
</gene>
<sequence length="59" mass="6564">MGFEDARARASAFRRPRTFLSLSTPRTKNTRNAHHIGSQPHVLTKGSSSPCSKSFRPSH</sequence>
<reference evidence="3" key="1">
    <citation type="journal article" date="2021" name="BMC Genomics">
        <title>Chromosome-level genome assembly and manually-curated proteome of model necrotroph Parastagonospora nodorum Sn15 reveals a genome-wide trove of candidate effector homologs, and redundancy of virulence-related functions within an accessory chromosome.</title>
        <authorList>
            <person name="Bertazzoni S."/>
            <person name="Jones D.A.B."/>
            <person name="Phan H.T."/>
            <person name="Tan K.-C."/>
            <person name="Hane J.K."/>
        </authorList>
    </citation>
    <scope>NUCLEOTIDE SEQUENCE [LARGE SCALE GENOMIC DNA]</scope>
    <source>
        <strain evidence="3">SN15 / ATCC MYA-4574 / FGSC 10173)</strain>
    </source>
</reference>
<evidence type="ECO:0000256" key="1">
    <source>
        <dbReference type="SAM" id="MobiDB-lite"/>
    </source>
</evidence>
<dbReference type="EMBL" id="CP069030">
    <property type="protein sequence ID" value="QRC98224.1"/>
    <property type="molecule type" value="Genomic_DNA"/>
</dbReference>
<evidence type="ECO:0000313" key="3">
    <source>
        <dbReference type="Proteomes" id="UP000663193"/>
    </source>
</evidence>